<gene>
    <name evidence="7" type="ORF">BBEV_0059</name>
</gene>
<organism evidence="7 8">
    <name type="scientific">Salisediminibacterium beveridgei</name>
    <dbReference type="NCBI Taxonomy" id="632773"/>
    <lineage>
        <taxon>Bacteria</taxon>
        <taxon>Bacillati</taxon>
        <taxon>Bacillota</taxon>
        <taxon>Bacilli</taxon>
        <taxon>Bacillales</taxon>
        <taxon>Bacillaceae</taxon>
        <taxon>Salisediminibacterium</taxon>
    </lineage>
</organism>
<evidence type="ECO:0000256" key="4">
    <source>
        <dbReference type="ARBA" id="ARBA00023004"/>
    </source>
</evidence>
<dbReference type="RefSeq" id="WP_069363630.1">
    <property type="nucleotide sequence ID" value="NZ_CP012502.1"/>
</dbReference>
<dbReference type="PANTHER" id="PTHR43255:SF1">
    <property type="entry name" value="IRON-SULFUR-BINDING OXIDOREDUCTASE FADF-RELATED"/>
    <property type="match status" value="1"/>
</dbReference>
<dbReference type="InterPro" id="IPR004017">
    <property type="entry name" value="Cys_rich_dom"/>
</dbReference>
<sequence length="260" mass="29084">MTATAERKGFMPGCSLPSYTPDGVKKTMEYLKTVYPDLGGVQKCCGKGTKALGQEEKFKERFAGLQQDMDDIEIDTVIVACQNCYKTINETSETTKAESLWTLLPKIGIPEELRGKAKDSDVVFGIHDSCSTRYEKEIQDGIRWVLQELGYRVEESEHSRENARCCGFGGMIVPANPDLATRVMQRRADDFTTDHVVVYCAACRASMMKVGKKAFHILDLLWGPVVHSDMDAPEDVLSKPAGSWINRYKSKRIVKQVVKS</sequence>
<dbReference type="PANTHER" id="PTHR43255">
    <property type="entry name" value="IRON-SULFUR-BINDING OXIDOREDUCTASE FADF-RELATED-RELATED"/>
    <property type="match status" value="1"/>
</dbReference>
<evidence type="ECO:0000313" key="8">
    <source>
        <dbReference type="Proteomes" id="UP000094463"/>
    </source>
</evidence>
<feature type="domain" description="Cysteine-rich" evidence="6">
    <location>
        <begin position="126"/>
        <end position="207"/>
    </location>
</feature>
<keyword evidence="2" id="KW-0479">Metal-binding</keyword>
<keyword evidence="3" id="KW-0560">Oxidoreductase</keyword>
<dbReference type="OrthoDB" id="5241828at2"/>
<evidence type="ECO:0000256" key="5">
    <source>
        <dbReference type="ARBA" id="ARBA00023014"/>
    </source>
</evidence>
<dbReference type="PATRIC" id="fig|632773.3.peg.57"/>
<proteinExistence type="predicted"/>
<evidence type="ECO:0000256" key="2">
    <source>
        <dbReference type="ARBA" id="ARBA00022723"/>
    </source>
</evidence>
<name>A0A1D7QR21_9BACI</name>
<dbReference type="GO" id="GO:0046872">
    <property type="term" value="F:metal ion binding"/>
    <property type="evidence" value="ECO:0007669"/>
    <property type="project" value="UniProtKB-KW"/>
</dbReference>
<evidence type="ECO:0000256" key="1">
    <source>
        <dbReference type="ARBA" id="ARBA00022485"/>
    </source>
</evidence>
<dbReference type="Proteomes" id="UP000094463">
    <property type="component" value="Chromosome"/>
</dbReference>
<reference evidence="7 8" key="1">
    <citation type="submission" date="2015-08" db="EMBL/GenBank/DDBJ databases">
        <title>The complete genome sequence of Bacillus beveridgei MLTeJB.</title>
        <authorList>
            <person name="Hanson T.E."/>
            <person name="Mesa C."/>
            <person name="Basesman S.M."/>
            <person name="Oremland R.S."/>
        </authorList>
    </citation>
    <scope>NUCLEOTIDE SEQUENCE [LARGE SCALE GENOMIC DNA]</scope>
    <source>
        <strain evidence="7 8">MLTeJB</strain>
    </source>
</reference>
<protein>
    <submittedName>
        <fullName evidence="7">Fe-S Oxidoreductase</fullName>
    </submittedName>
</protein>
<dbReference type="InterPro" id="IPR051460">
    <property type="entry name" value="HdrC_iron-sulfur_subunit"/>
</dbReference>
<keyword evidence="8" id="KW-1185">Reference proteome</keyword>
<keyword evidence="5" id="KW-0411">Iron-sulfur</keyword>
<dbReference type="STRING" id="632773.BBEV_0059"/>
<dbReference type="GO" id="GO:0016491">
    <property type="term" value="F:oxidoreductase activity"/>
    <property type="evidence" value="ECO:0007669"/>
    <property type="project" value="UniProtKB-KW"/>
</dbReference>
<accession>A0A1D7QR21</accession>
<dbReference type="Pfam" id="PF02754">
    <property type="entry name" value="CCG"/>
    <property type="match status" value="2"/>
</dbReference>
<dbReference type="EMBL" id="CP012502">
    <property type="protein sequence ID" value="AOM81455.1"/>
    <property type="molecule type" value="Genomic_DNA"/>
</dbReference>
<evidence type="ECO:0000313" key="7">
    <source>
        <dbReference type="EMBL" id="AOM81455.1"/>
    </source>
</evidence>
<dbReference type="KEGG" id="bbev:BBEV_0059"/>
<dbReference type="GO" id="GO:0051539">
    <property type="term" value="F:4 iron, 4 sulfur cluster binding"/>
    <property type="evidence" value="ECO:0007669"/>
    <property type="project" value="UniProtKB-KW"/>
</dbReference>
<feature type="domain" description="Cysteine-rich" evidence="6">
    <location>
        <begin position="12"/>
        <end position="88"/>
    </location>
</feature>
<keyword evidence="4" id="KW-0408">Iron</keyword>
<evidence type="ECO:0000256" key="3">
    <source>
        <dbReference type="ARBA" id="ARBA00023002"/>
    </source>
</evidence>
<dbReference type="AlphaFoldDB" id="A0A1D7QR21"/>
<evidence type="ECO:0000259" key="6">
    <source>
        <dbReference type="Pfam" id="PF02754"/>
    </source>
</evidence>
<dbReference type="GO" id="GO:0005886">
    <property type="term" value="C:plasma membrane"/>
    <property type="evidence" value="ECO:0007669"/>
    <property type="project" value="TreeGrafter"/>
</dbReference>
<keyword evidence="1" id="KW-0004">4Fe-4S</keyword>